<dbReference type="EMBL" id="JABEPP010000007">
    <property type="protein sequence ID" value="NNM75227.1"/>
    <property type="molecule type" value="Genomic_DNA"/>
</dbReference>
<sequence length="353" mass="37330">MAVQLKPVRDQVIVLTGASSGIGLATAHLAAERGARLVLVSRNGEALEQLAAEIRRGGGEAVAVVADVARREDLEKVAARAREAFGGFDTWVNNAGVSVYGTLEQIPLADHRRVFDVDYWGVVQGSLIAAAELRERGGAIINLGSVLSDRALVLQGPYCAAKHAVKAFTDTLRMELEHDGAPVSVTLIKPSAIDTPFFEHARSHIDSPGIRNPPPAYDPSLVAKAILHAAETPKRTVVVGFGGYAISLMGAHFPRLTDLLMEATGFQGQRSEVPTPPARRDNLYAPREDGMEHSGLPGGRRETSLYLEAQLHPVVTAAAIAGVAAAIGGILAARLSRPAARDIEADYRQAGGA</sequence>
<keyword evidence="8" id="KW-1185">Reference proteome</keyword>
<dbReference type="RefSeq" id="WP_171220714.1">
    <property type="nucleotide sequence ID" value="NZ_JABEPP010000007.1"/>
</dbReference>
<accession>A0A849IH16</accession>
<keyword evidence="5" id="KW-0812">Transmembrane</keyword>
<feature type="domain" description="Ketoreductase" evidence="6">
    <location>
        <begin position="11"/>
        <end position="196"/>
    </location>
</feature>
<evidence type="ECO:0000256" key="4">
    <source>
        <dbReference type="SAM" id="MobiDB-lite"/>
    </source>
</evidence>
<dbReference type="Pfam" id="PF00106">
    <property type="entry name" value="adh_short"/>
    <property type="match status" value="1"/>
</dbReference>
<gene>
    <name evidence="7" type="ORF">HJG44_22970</name>
</gene>
<reference evidence="7 8" key="1">
    <citation type="submission" date="2020-04" db="EMBL/GenBank/DDBJ databases">
        <title>Enterovirga sp. isolate from soil.</title>
        <authorList>
            <person name="Chea S."/>
            <person name="Kim D.-U."/>
        </authorList>
    </citation>
    <scope>NUCLEOTIDE SEQUENCE [LARGE SCALE GENOMIC DNA]</scope>
    <source>
        <strain evidence="7 8">DB1703</strain>
    </source>
</reference>
<dbReference type="PRINTS" id="PR00081">
    <property type="entry name" value="GDHRDH"/>
</dbReference>
<dbReference type="InterPro" id="IPR057326">
    <property type="entry name" value="KR_dom"/>
</dbReference>
<evidence type="ECO:0000256" key="5">
    <source>
        <dbReference type="SAM" id="Phobius"/>
    </source>
</evidence>
<evidence type="ECO:0000256" key="3">
    <source>
        <dbReference type="RuleBase" id="RU000363"/>
    </source>
</evidence>
<dbReference type="InterPro" id="IPR036291">
    <property type="entry name" value="NAD(P)-bd_dom_sf"/>
</dbReference>
<evidence type="ECO:0000256" key="2">
    <source>
        <dbReference type="ARBA" id="ARBA00023002"/>
    </source>
</evidence>
<dbReference type="Gene3D" id="3.40.50.720">
    <property type="entry name" value="NAD(P)-binding Rossmann-like Domain"/>
    <property type="match status" value="1"/>
</dbReference>
<dbReference type="NCBIfam" id="NF005495">
    <property type="entry name" value="PRK07109.1"/>
    <property type="match status" value="1"/>
</dbReference>
<dbReference type="GO" id="GO:0016491">
    <property type="term" value="F:oxidoreductase activity"/>
    <property type="evidence" value="ECO:0007669"/>
    <property type="project" value="UniProtKB-KW"/>
</dbReference>
<keyword evidence="5" id="KW-1133">Transmembrane helix</keyword>
<comment type="caution">
    <text evidence="7">The sequence shown here is derived from an EMBL/GenBank/DDBJ whole genome shotgun (WGS) entry which is preliminary data.</text>
</comment>
<dbReference type="Proteomes" id="UP000564885">
    <property type="component" value="Unassembled WGS sequence"/>
</dbReference>
<evidence type="ECO:0000313" key="8">
    <source>
        <dbReference type="Proteomes" id="UP000564885"/>
    </source>
</evidence>
<protein>
    <submittedName>
        <fullName evidence="7">SDR family oxidoreductase</fullName>
    </submittedName>
</protein>
<dbReference type="SUPFAM" id="SSF51735">
    <property type="entry name" value="NAD(P)-binding Rossmann-fold domains"/>
    <property type="match status" value="1"/>
</dbReference>
<dbReference type="InterPro" id="IPR002347">
    <property type="entry name" value="SDR_fam"/>
</dbReference>
<keyword evidence="2" id="KW-0560">Oxidoreductase</keyword>
<dbReference type="InterPro" id="IPR020904">
    <property type="entry name" value="Sc_DH/Rdtase_CS"/>
</dbReference>
<comment type="similarity">
    <text evidence="1 3">Belongs to the short-chain dehydrogenases/reductases (SDR) family.</text>
</comment>
<dbReference type="SMART" id="SM00822">
    <property type="entry name" value="PKS_KR"/>
    <property type="match status" value="1"/>
</dbReference>
<feature type="region of interest" description="Disordered" evidence="4">
    <location>
        <begin position="267"/>
        <end position="299"/>
    </location>
</feature>
<feature type="compositionally biased region" description="Basic and acidic residues" evidence="4">
    <location>
        <begin position="278"/>
        <end position="292"/>
    </location>
</feature>
<name>A0A849IH16_9HYPH</name>
<proteinExistence type="inferred from homology"/>
<dbReference type="AlphaFoldDB" id="A0A849IH16"/>
<feature type="transmembrane region" description="Helical" evidence="5">
    <location>
        <begin position="311"/>
        <end position="333"/>
    </location>
</feature>
<dbReference type="PANTHER" id="PTHR44196:SF1">
    <property type="entry name" value="DEHYDROGENASE_REDUCTASE SDR FAMILY MEMBER 7B"/>
    <property type="match status" value="1"/>
</dbReference>
<dbReference type="PRINTS" id="PR00080">
    <property type="entry name" value="SDRFAMILY"/>
</dbReference>
<evidence type="ECO:0000313" key="7">
    <source>
        <dbReference type="EMBL" id="NNM75227.1"/>
    </source>
</evidence>
<organism evidence="7 8">
    <name type="scientific">Enterovirga aerilata</name>
    <dbReference type="NCBI Taxonomy" id="2730920"/>
    <lineage>
        <taxon>Bacteria</taxon>
        <taxon>Pseudomonadati</taxon>
        <taxon>Pseudomonadota</taxon>
        <taxon>Alphaproteobacteria</taxon>
        <taxon>Hyphomicrobiales</taxon>
        <taxon>Methylobacteriaceae</taxon>
        <taxon>Enterovirga</taxon>
    </lineage>
</organism>
<keyword evidence="5" id="KW-0472">Membrane</keyword>
<dbReference type="PROSITE" id="PS00061">
    <property type="entry name" value="ADH_SHORT"/>
    <property type="match status" value="1"/>
</dbReference>
<evidence type="ECO:0000256" key="1">
    <source>
        <dbReference type="ARBA" id="ARBA00006484"/>
    </source>
</evidence>
<dbReference type="GO" id="GO:0016020">
    <property type="term" value="C:membrane"/>
    <property type="evidence" value="ECO:0007669"/>
    <property type="project" value="TreeGrafter"/>
</dbReference>
<evidence type="ECO:0000259" key="6">
    <source>
        <dbReference type="SMART" id="SM00822"/>
    </source>
</evidence>
<dbReference type="PANTHER" id="PTHR44196">
    <property type="entry name" value="DEHYDROGENASE/REDUCTASE SDR FAMILY MEMBER 7B"/>
    <property type="match status" value="1"/>
</dbReference>